<dbReference type="CDD" id="cd03801">
    <property type="entry name" value="GT4_PimA-like"/>
    <property type="match status" value="1"/>
</dbReference>
<proteinExistence type="predicted"/>
<feature type="domain" description="Glycosyl transferase family 1" evidence="3">
    <location>
        <begin position="250"/>
        <end position="387"/>
    </location>
</feature>
<dbReference type="SUPFAM" id="SSF53756">
    <property type="entry name" value="UDP-Glycosyltransferase/glycogen phosphorylase"/>
    <property type="match status" value="1"/>
</dbReference>
<protein>
    <submittedName>
        <fullName evidence="5">Glycosyl transferase</fullName>
    </submittedName>
</protein>
<dbReference type="AlphaFoldDB" id="A0A249JYQ0"/>
<dbReference type="KEGG" id="abam:B1s21122_04815"/>
<dbReference type="PANTHER" id="PTHR45947">
    <property type="entry name" value="SULFOQUINOVOSYL TRANSFERASE SQD2"/>
    <property type="match status" value="1"/>
</dbReference>
<evidence type="ECO:0000313" key="6">
    <source>
        <dbReference type="Proteomes" id="UP000217153"/>
    </source>
</evidence>
<dbReference type="Pfam" id="PF00534">
    <property type="entry name" value="Glycos_transf_1"/>
    <property type="match status" value="1"/>
</dbReference>
<evidence type="ECO:0000256" key="2">
    <source>
        <dbReference type="ARBA" id="ARBA00022679"/>
    </source>
</evidence>
<reference evidence="6" key="1">
    <citation type="submission" date="2016-10" db="EMBL/GenBank/DDBJ databases">
        <title>High microdiversification within the ubiquitous acI lineage of Actinobacteria.</title>
        <authorList>
            <person name="Neuenschwander S.M."/>
            <person name="Salcher M."/>
            <person name="Ghai R."/>
            <person name="Pernthaler J."/>
        </authorList>
    </citation>
    <scope>NUCLEOTIDE SEQUENCE [LARGE SCALE GENOMIC DNA]</scope>
</reference>
<evidence type="ECO:0000259" key="3">
    <source>
        <dbReference type="Pfam" id="PF00534"/>
    </source>
</evidence>
<dbReference type="Gene3D" id="3.40.50.2000">
    <property type="entry name" value="Glycogen Phosphorylase B"/>
    <property type="match status" value="2"/>
</dbReference>
<keyword evidence="1" id="KW-0328">Glycosyltransferase</keyword>
<dbReference type="EMBL" id="CP016768">
    <property type="protein sequence ID" value="ASY09645.2"/>
    <property type="molecule type" value="Genomic_DNA"/>
</dbReference>
<dbReference type="Pfam" id="PF13439">
    <property type="entry name" value="Glyco_transf_4"/>
    <property type="match status" value="1"/>
</dbReference>
<organism evidence="5 6">
    <name type="scientific">Candidatus Nanopelagicus limnae</name>
    <dbReference type="NCBI Taxonomy" id="1884634"/>
    <lineage>
        <taxon>Bacteria</taxon>
        <taxon>Bacillati</taxon>
        <taxon>Actinomycetota</taxon>
        <taxon>Actinomycetes</taxon>
        <taxon>Candidatus Nanopelagicales</taxon>
        <taxon>Candidatus Nanopelagicaceae</taxon>
        <taxon>Candidatus Nanopelagicus</taxon>
    </lineage>
</organism>
<keyword evidence="6" id="KW-1185">Reference proteome</keyword>
<evidence type="ECO:0000313" key="5">
    <source>
        <dbReference type="EMBL" id="ASY09645.2"/>
    </source>
</evidence>
<dbReference type="InterPro" id="IPR028098">
    <property type="entry name" value="Glyco_trans_4-like_N"/>
</dbReference>
<keyword evidence="2 5" id="KW-0808">Transferase</keyword>
<evidence type="ECO:0000259" key="4">
    <source>
        <dbReference type="Pfam" id="PF13439"/>
    </source>
</evidence>
<accession>A0A249JYQ0</accession>
<dbReference type="GO" id="GO:0016757">
    <property type="term" value="F:glycosyltransferase activity"/>
    <property type="evidence" value="ECO:0007669"/>
    <property type="project" value="UniProtKB-KW"/>
</dbReference>
<dbReference type="InterPro" id="IPR050194">
    <property type="entry name" value="Glycosyltransferase_grp1"/>
</dbReference>
<feature type="domain" description="Glycosyltransferase subfamily 4-like N-terminal" evidence="4">
    <location>
        <begin position="54"/>
        <end position="237"/>
    </location>
</feature>
<name>A0A249JYQ0_9ACTN</name>
<dbReference type="Proteomes" id="UP000217153">
    <property type="component" value="Chromosome"/>
</dbReference>
<dbReference type="PANTHER" id="PTHR45947:SF13">
    <property type="entry name" value="TRANSFERASE"/>
    <property type="match status" value="1"/>
</dbReference>
<dbReference type="OrthoDB" id="3268555at2"/>
<dbReference type="GO" id="GO:1901137">
    <property type="term" value="P:carbohydrate derivative biosynthetic process"/>
    <property type="evidence" value="ECO:0007669"/>
    <property type="project" value="UniProtKB-ARBA"/>
</dbReference>
<sequence>MAIPIQSRTSETFQALFYQVLGLPFDNSTKKNCDRDAMKIVIVHHFYKNGAASGENTVVEAHVRALRKHGHTVTLIGRYSNQTLNSRLEKLKVGFTWAFNMGQSPWRQIKEFEPDIILIHNLYPGFSSRWIRKKEIPRIYWLHNYRFFCLASTFIFQNQECLICAQSVSYKSLIRKCADGSILKTVSTYLRLKMNRDLPERSELDHWVALSPKARNLFLQTSLKSKSMSIIPNFVDSNDVMPTFLSDKWVFVGRLTAEKGILALAKNVPDSIQLDIYGDGPARAQLEVICANKTNLNLKGDLDRETLLDLLPNYTGGFVPSFGVEGIPTTFLEYSAAGLPIIGWEVNSTSDFIDEYECGITLKNFRMEAIADAVSMIARNRAQFSKNSISMWKSEFSESKWIQQVNDLFDSVINNRNLEH</sequence>
<dbReference type="InterPro" id="IPR001296">
    <property type="entry name" value="Glyco_trans_1"/>
</dbReference>
<evidence type="ECO:0000256" key="1">
    <source>
        <dbReference type="ARBA" id="ARBA00022676"/>
    </source>
</evidence>
<gene>
    <name evidence="5" type="ORF">B1s21122_04815</name>
</gene>